<dbReference type="EMBL" id="OOIN01000016">
    <property type="protein sequence ID" value="SPO26933.1"/>
    <property type="molecule type" value="Genomic_DNA"/>
</dbReference>
<evidence type="ECO:0000313" key="4">
    <source>
        <dbReference type="Proteomes" id="UP000324022"/>
    </source>
</evidence>
<feature type="chain" id="PRO_5022849552" description="Effector family protein Eff1" evidence="2">
    <location>
        <begin position="24"/>
        <end position="407"/>
    </location>
</feature>
<feature type="signal peptide" evidence="2">
    <location>
        <begin position="1"/>
        <end position="23"/>
    </location>
</feature>
<name>A0A5C3E868_9BASI</name>
<feature type="region of interest" description="Disordered" evidence="1">
    <location>
        <begin position="34"/>
        <end position="100"/>
    </location>
</feature>
<dbReference type="Proteomes" id="UP000324022">
    <property type="component" value="Unassembled WGS sequence"/>
</dbReference>
<evidence type="ECO:0000256" key="2">
    <source>
        <dbReference type="SAM" id="SignalP"/>
    </source>
</evidence>
<keyword evidence="4" id="KW-1185">Reference proteome</keyword>
<evidence type="ECO:0008006" key="5">
    <source>
        <dbReference type="Google" id="ProtNLM"/>
    </source>
</evidence>
<feature type="compositionally biased region" description="Polar residues" evidence="1">
    <location>
        <begin position="88"/>
        <end position="100"/>
    </location>
</feature>
<accession>A0A5C3E868</accession>
<keyword evidence="2" id="KW-0732">Signal</keyword>
<dbReference type="AlphaFoldDB" id="A0A5C3E868"/>
<protein>
    <recommendedName>
        <fullName evidence="5">Effector family protein Eff1</fullName>
    </recommendedName>
</protein>
<gene>
    <name evidence="3" type="ORF">UTRI_10677</name>
</gene>
<organism evidence="3 4">
    <name type="scientific">Ustilago trichophora</name>
    <dbReference type="NCBI Taxonomy" id="86804"/>
    <lineage>
        <taxon>Eukaryota</taxon>
        <taxon>Fungi</taxon>
        <taxon>Dikarya</taxon>
        <taxon>Basidiomycota</taxon>
        <taxon>Ustilaginomycotina</taxon>
        <taxon>Ustilaginomycetes</taxon>
        <taxon>Ustilaginales</taxon>
        <taxon>Ustilaginaceae</taxon>
        <taxon>Ustilago</taxon>
    </lineage>
</organism>
<reference evidence="3 4" key="1">
    <citation type="submission" date="2018-03" db="EMBL/GenBank/DDBJ databases">
        <authorList>
            <person name="Guldener U."/>
        </authorList>
    </citation>
    <scope>NUCLEOTIDE SEQUENCE [LARGE SCALE GENOMIC DNA]</scope>
    <source>
        <strain evidence="3 4">NBRC100155</strain>
    </source>
</reference>
<evidence type="ECO:0000313" key="3">
    <source>
        <dbReference type="EMBL" id="SPO26933.1"/>
    </source>
</evidence>
<evidence type="ECO:0000256" key="1">
    <source>
        <dbReference type="SAM" id="MobiDB-lite"/>
    </source>
</evidence>
<proteinExistence type="predicted"/>
<sequence length="407" mass="45509">MSIAAFSRYIGLIAVVCVGATTAMDGWEAAEPPFSSEHEARFQHSSNRHPDSSTNFPPNDVKAMSSEPQGFSYFLNQHPDPPRRLPSSDGTDQATTSKNNGFSYFADENLGLFRRPPSSYNLHVAKASEPEGLGNSLSQQHDPFHGLPSSDDFHNAITSDPEGFRYFLNQQLPSSDDLDGAMTSNLQRKGDSYFPWPKGQPFWNPVSRGSTRFLTETVVTSDGRNWGQLPIGGIRFVAKPYPLELPHIDYWRSYLRPINFEEILTPETQLDEYYFPPSATAAPSHPTNHSTFPLQIGLLQRQLGQQLARHSLAAPSMYHLIVSDRPEDDSRHIMMTPMELSDRSSIPADRTNSVFVLMSETLPGHDMDAKPRLAILGGMYLPRRAPGVLQQDGLLQPAFMRFINHVH</sequence>